<dbReference type="AlphaFoldDB" id="A0A131ZXG7"/>
<gene>
    <name evidence="1" type="ORF">QR98_0019810</name>
</gene>
<dbReference type="VEuPathDB" id="VectorBase:SSCA003012"/>
<accession>A0A131ZXG7</accession>
<dbReference type="EMBL" id="JXLN01005394">
    <property type="protein sequence ID" value="KPM03548.1"/>
    <property type="molecule type" value="Genomic_DNA"/>
</dbReference>
<sequence length="100" mass="11194">MKIFRVLNFDCTIHSLHSDLALDFDLEDFDAEDDDTNEEACEDEGEEDFDEAFETTLLTNLGSTALGRLRSFRPSSSVSISIAFDPFEVCLILFACSLVT</sequence>
<name>A0A131ZXG7_SARSC</name>
<protein>
    <submittedName>
        <fullName evidence="1">Uncharacterized protein</fullName>
    </submittedName>
</protein>
<evidence type="ECO:0000313" key="1">
    <source>
        <dbReference type="EMBL" id="KPM03548.1"/>
    </source>
</evidence>
<reference evidence="1 2" key="1">
    <citation type="journal article" date="2015" name="Parasit. Vectors">
        <title>Draft genome of the scabies mite.</title>
        <authorList>
            <person name="Rider S.D.Jr."/>
            <person name="Morgan M.S."/>
            <person name="Arlian L.G."/>
        </authorList>
    </citation>
    <scope>NUCLEOTIDE SEQUENCE [LARGE SCALE GENOMIC DNA]</scope>
    <source>
        <strain evidence="1">Arlian Lab</strain>
    </source>
</reference>
<organism evidence="1 2">
    <name type="scientific">Sarcoptes scabiei</name>
    <name type="common">Itch mite</name>
    <name type="synonym">Acarus scabiei</name>
    <dbReference type="NCBI Taxonomy" id="52283"/>
    <lineage>
        <taxon>Eukaryota</taxon>
        <taxon>Metazoa</taxon>
        <taxon>Ecdysozoa</taxon>
        <taxon>Arthropoda</taxon>
        <taxon>Chelicerata</taxon>
        <taxon>Arachnida</taxon>
        <taxon>Acari</taxon>
        <taxon>Acariformes</taxon>
        <taxon>Sarcoptiformes</taxon>
        <taxon>Astigmata</taxon>
        <taxon>Psoroptidia</taxon>
        <taxon>Sarcoptoidea</taxon>
        <taxon>Sarcoptidae</taxon>
        <taxon>Sarcoptinae</taxon>
        <taxon>Sarcoptes</taxon>
    </lineage>
</organism>
<comment type="caution">
    <text evidence="1">The sequence shown here is derived from an EMBL/GenBank/DDBJ whole genome shotgun (WGS) entry which is preliminary data.</text>
</comment>
<dbReference type="Proteomes" id="UP000616769">
    <property type="component" value="Unassembled WGS sequence"/>
</dbReference>
<proteinExistence type="predicted"/>
<evidence type="ECO:0000313" key="2">
    <source>
        <dbReference type="Proteomes" id="UP000616769"/>
    </source>
</evidence>